<evidence type="ECO:0000313" key="2">
    <source>
        <dbReference type="EMBL" id="OGY83265.1"/>
    </source>
</evidence>
<dbReference type="Proteomes" id="UP000176952">
    <property type="component" value="Unassembled WGS sequence"/>
</dbReference>
<protein>
    <recommendedName>
        <fullName evidence="1">DUF4325 domain-containing protein</fullName>
    </recommendedName>
</protein>
<evidence type="ECO:0000313" key="3">
    <source>
        <dbReference type="Proteomes" id="UP000176952"/>
    </source>
</evidence>
<evidence type="ECO:0000259" key="1">
    <source>
        <dbReference type="Pfam" id="PF14213"/>
    </source>
</evidence>
<dbReference type="InterPro" id="IPR025474">
    <property type="entry name" value="DUF4325"/>
</dbReference>
<dbReference type="AlphaFoldDB" id="A0A1G2B2R1"/>
<dbReference type="STRING" id="1798542.A3F54_02800"/>
<reference evidence="2 3" key="1">
    <citation type="journal article" date="2016" name="Nat. Commun.">
        <title>Thousands of microbial genomes shed light on interconnected biogeochemical processes in an aquifer system.</title>
        <authorList>
            <person name="Anantharaman K."/>
            <person name="Brown C.T."/>
            <person name="Hug L.A."/>
            <person name="Sharon I."/>
            <person name="Castelle C.J."/>
            <person name="Probst A.J."/>
            <person name="Thomas B.C."/>
            <person name="Singh A."/>
            <person name="Wilkins M.J."/>
            <person name="Karaoz U."/>
            <person name="Brodie E.L."/>
            <person name="Williams K.H."/>
            <person name="Hubbard S.S."/>
            <person name="Banfield J.F."/>
        </authorList>
    </citation>
    <scope>NUCLEOTIDE SEQUENCE [LARGE SCALE GENOMIC DNA]</scope>
</reference>
<accession>A0A1G2B2R1</accession>
<organism evidence="2 3">
    <name type="scientific">Candidatus Kerfeldbacteria bacterium RIFCSPHIGHO2_12_FULL_48_17</name>
    <dbReference type="NCBI Taxonomy" id="1798542"/>
    <lineage>
        <taxon>Bacteria</taxon>
        <taxon>Candidatus Kerfeldiibacteriota</taxon>
    </lineage>
</organism>
<feature type="domain" description="DUF4325" evidence="1">
    <location>
        <begin position="32"/>
        <end position="72"/>
    </location>
</feature>
<name>A0A1G2B2R1_9BACT</name>
<comment type="caution">
    <text evidence="2">The sequence shown here is derived from an EMBL/GenBank/DDBJ whole genome shotgun (WGS) entry which is preliminary data.</text>
</comment>
<dbReference type="Pfam" id="PF14213">
    <property type="entry name" value="DUF4325"/>
    <property type="match status" value="1"/>
</dbReference>
<sequence length="96" mass="10894">MNIFIKKFGTTLVSRQTGKEAFAALHGRIQGLKPGEDIILDFRGVITLSPGWADEFLTPLWQKYGQRILLQKTSNASVETTIKFLEGIHKMSFRRV</sequence>
<gene>
    <name evidence="2" type="ORF">A3F54_02800</name>
</gene>
<proteinExistence type="predicted"/>
<dbReference type="EMBL" id="MHKD01000021">
    <property type="protein sequence ID" value="OGY83265.1"/>
    <property type="molecule type" value="Genomic_DNA"/>
</dbReference>